<name>A0A1G2UVJ7_9BACT</name>
<dbReference type="CDD" id="cd03801">
    <property type="entry name" value="GT4_PimA-like"/>
    <property type="match status" value="1"/>
</dbReference>
<dbReference type="Gene3D" id="3.40.50.2000">
    <property type="entry name" value="Glycogen Phosphorylase B"/>
    <property type="match status" value="2"/>
</dbReference>
<keyword evidence="1" id="KW-0812">Transmembrane</keyword>
<feature type="domain" description="Glycosyl transferase family 1" evidence="2">
    <location>
        <begin position="203"/>
        <end position="368"/>
    </location>
</feature>
<accession>A0A1G2UVJ7</accession>
<dbReference type="SUPFAM" id="SSF53756">
    <property type="entry name" value="UDP-Glycosyltransferase/glycogen phosphorylase"/>
    <property type="match status" value="1"/>
</dbReference>
<dbReference type="InterPro" id="IPR050194">
    <property type="entry name" value="Glycosyltransferase_grp1"/>
</dbReference>
<dbReference type="GO" id="GO:0016757">
    <property type="term" value="F:glycosyltransferase activity"/>
    <property type="evidence" value="ECO:0007669"/>
    <property type="project" value="InterPro"/>
</dbReference>
<gene>
    <name evidence="3" type="ORF">A2Y49_01800</name>
</gene>
<dbReference type="EMBL" id="MHWR01000017">
    <property type="protein sequence ID" value="OHB13386.1"/>
    <property type="molecule type" value="Genomic_DNA"/>
</dbReference>
<evidence type="ECO:0000256" key="1">
    <source>
        <dbReference type="SAM" id="Phobius"/>
    </source>
</evidence>
<dbReference type="AlphaFoldDB" id="A0A1G2UVJ7"/>
<sequence>MATNNTKRRILIFSTAYYPFVGGAEVAIKEITDRIGAGYEFDLITAKLQKHLPKEEKIGRVMVYRLGTGKVLSDKLLLPFRGAIKAWKLHNTAHYFCLWAVMVTFSSGAGYIFNILRSLTGRKKIPIILTLQEGDSEVHLNYKWAGLIALSWKLAMWQTDMLTGISNFLLHRALKNGYRGRVALVPNGVDIKLFLKKIKEKDRENIKILLGKSSNTIFLVTVSRLTHKNATDDIISSLAYLPAYISLIIIGKGEDGLKLQRQARDADLAERVKFLGFIPYADLPKYLSVCDIFVRPSRSEGFGNSLIEAMAAGVPVIATPVGGIPDFIDDKETGIFCSPDNPQSIAEAVTLLLHENSLREHIIEKAKDRVLERYSWDHVAGEMKAVFVNLLT</sequence>
<comment type="caution">
    <text evidence="3">The sequence shown here is derived from an EMBL/GenBank/DDBJ whole genome shotgun (WGS) entry which is preliminary data.</text>
</comment>
<feature type="transmembrane region" description="Helical" evidence="1">
    <location>
        <begin position="95"/>
        <end position="116"/>
    </location>
</feature>
<protein>
    <recommendedName>
        <fullName evidence="2">Glycosyl transferase family 1 domain-containing protein</fullName>
    </recommendedName>
</protein>
<evidence type="ECO:0000313" key="3">
    <source>
        <dbReference type="EMBL" id="OHB13386.1"/>
    </source>
</evidence>
<dbReference type="InterPro" id="IPR001296">
    <property type="entry name" value="Glyco_trans_1"/>
</dbReference>
<dbReference type="Pfam" id="PF00534">
    <property type="entry name" value="Glycos_transf_1"/>
    <property type="match status" value="1"/>
</dbReference>
<evidence type="ECO:0000313" key="4">
    <source>
        <dbReference type="Proteomes" id="UP000177154"/>
    </source>
</evidence>
<dbReference type="PANTHER" id="PTHR45947">
    <property type="entry name" value="SULFOQUINOVOSYL TRANSFERASE SQD2"/>
    <property type="match status" value="1"/>
</dbReference>
<dbReference type="PANTHER" id="PTHR45947:SF3">
    <property type="entry name" value="SULFOQUINOVOSYL TRANSFERASE SQD2"/>
    <property type="match status" value="1"/>
</dbReference>
<proteinExistence type="predicted"/>
<evidence type="ECO:0000259" key="2">
    <source>
        <dbReference type="Pfam" id="PF00534"/>
    </source>
</evidence>
<reference evidence="3 4" key="1">
    <citation type="journal article" date="2016" name="Nat. Commun.">
        <title>Thousands of microbial genomes shed light on interconnected biogeochemical processes in an aquifer system.</title>
        <authorList>
            <person name="Anantharaman K."/>
            <person name="Brown C.T."/>
            <person name="Hug L.A."/>
            <person name="Sharon I."/>
            <person name="Castelle C.J."/>
            <person name="Probst A.J."/>
            <person name="Thomas B.C."/>
            <person name="Singh A."/>
            <person name="Wilkins M.J."/>
            <person name="Karaoz U."/>
            <person name="Brodie E.L."/>
            <person name="Williams K.H."/>
            <person name="Hubbard S.S."/>
            <person name="Banfield J.F."/>
        </authorList>
    </citation>
    <scope>NUCLEOTIDE SEQUENCE [LARGE SCALE GENOMIC DNA]</scope>
</reference>
<keyword evidence="1" id="KW-0472">Membrane</keyword>
<dbReference type="Proteomes" id="UP000177154">
    <property type="component" value="Unassembled WGS sequence"/>
</dbReference>
<keyword evidence="1" id="KW-1133">Transmembrane helix</keyword>
<organism evidence="3 4">
    <name type="scientific">Candidatus Zambryskibacteria bacterium RIFCSPLOWO2_12_39_8</name>
    <dbReference type="NCBI Taxonomy" id="1802774"/>
    <lineage>
        <taxon>Bacteria</taxon>
        <taxon>Candidatus Zambryskiibacteriota</taxon>
    </lineage>
</organism>